<dbReference type="PANTHER" id="PTHR22936:SF77">
    <property type="entry name" value="RHOMBOID-LIKE PROTEIN 1"/>
    <property type="match status" value="1"/>
</dbReference>
<dbReference type="SUPFAM" id="SSF144091">
    <property type="entry name" value="Rhomboid-like"/>
    <property type="match status" value="1"/>
</dbReference>
<feature type="transmembrane region" description="Helical" evidence="10">
    <location>
        <begin position="158"/>
        <end position="176"/>
    </location>
</feature>
<keyword evidence="9 10" id="KW-0472">Membrane</keyword>
<evidence type="ECO:0000313" key="14">
    <source>
        <dbReference type="EMBL" id="KAJ6670614.1"/>
    </source>
</evidence>
<dbReference type="InterPro" id="IPR026960">
    <property type="entry name" value="RVT-Znf"/>
</dbReference>
<keyword evidence="15" id="KW-1185">Reference proteome</keyword>
<sequence>MMRRGEAGDDTVEIKEHPRQANAPVGSPPHRSQFQNQSVFKNWKPWIIPLFVVVNIAVFIAVMYVNDCHSNSGSCVVPSLGRFSFQPLKENPLLGPSSSTLEKMGALDVNRVVHKHQSWRLISCIWLHAGVFHLLANMLSLLFIGIRLEQEFGFLRIGLVYVISGFGGSLLSALFIQAGISVGASGALFGLLGGMLSELITNWTIYANKFAALLTLLCIIVVNLAVGILPHVDNFAHIGGFLSGFFLGFVLLIRPQFKWINQKSCPPGYIAPQAQSKHKTYQYALWVISLIVLITGFTLGLVALFRGVNVNNKCSWCHYLSCVPTSLWSCKSQQVYCQSTELGGQLELTCLSNGKSNMYDLSNNDSSKVQLLYYWWRGRCSVMGCGSGLRLIHRLTSIPNHQMEDEVLWSATPSGKFTIASAWDMLRERRPVTNIHSILWHPLHIPRHSFILWLTAQCRLRTMDKMDYLHLEDTRCKLCNHEEESHEHLFFQCRFSSQVWRRITGHAKIFWPPLAWGSLIDWTANKYHNNKLVHQMIGPAPLGNAMCTTFGRRGTGESSTIILGQSTFYVKTYTSRLESRFLTIKEGMKFQSKRWQSGSPAWGRRVVAVSWAGGRGFLRMGVKACCLFFLLLCLVAIC</sequence>
<keyword evidence="5 10" id="KW-0812">Transmembrane</keyword>
<proteinExistence type="inferred from homology"/>
<evidence type="ECO:0000256" key="3">
    <source>
        <dbReference type="ARBA" id="ARBA00009045"/>
    </source>
</evidence>
<dbReference type="GO" id="GO:0005794">
    <property type="term" value="C:Golgi apparatus"/>
    <property type="evidence" value="ECO:0007669"/>
    <property type="project" value="UniProtKB-ARBA"/>
</dbReference>
<keyword evidence="8 10" id="KW-1133">Transmembrane helix</keyword>
<evidence type="ECO:0000313" key="15">
    <source>
        <dbReference type="Proteomes" id="UP001151529"/>
    </source>
</evidence>
<feature type="compositionally biased region" description="Basic and acidic residues" evidence="11">
    <location>
        <begin position="1"/>
        <end position="19"/>
    </location>
</feature>
<dbReference type="Pfam" id="PF01694">
    <property type="entry name" value="Rhomboid"/>
    <property type="match status" value="1"/>
</dbReference>
<comment type="similarity">
    <text evidence="3 10">Belongs to the peptidase S54 family.</text>
</comment>
<dbReference type="GO" id="GO:0004252">
    <property type="term" value="F:serine-type endopeptidase activity"/>
    <property type="evidence" value="ECO:0007669"/>
    <property type="project" value="InterPro"/>
</dbReference>
<comment type="subcellular location">
    <subcellularLocation>
        <location evidence="2 10">Membrane</location>
        <topology evidence="2 10">Multi-pass membrane protein</topology>
    </subcellularLocation>
</comment>
<evidence type="ECO:0000256" key="1">
    <source>
        <dbReference type="ARBA" id="ARBA00000156"/>
    </source>
</evidence>
<gene>
    <name evidence="14" type="ORF">OIU85_014473</name>
</gene>
<dbReference type="EMBL" id="JAPFFL010000019">
    <property type="protein sequence ID" value="KAJ6670614.1"/>
    <property type="molecule type" value="Genomic_DNA"/>
</dbReference>
<dbReference type="Pfam" id="PF13966">
    <property type="entry name" value="zf-RVT"/>
    <property type="match status" value="1"/>
</dbReference>
<reference evidence="14" key="1">
    <citation type="submission" date="2022-11" db="EMBL/GenBank/DDBJ databases">
        <authorList>
            <person name="Hyden B.L."/>
            <person name="Feng K."/>
            <person name="Yates T."/>
            <person name="Jawdy S."/>
            <person name="Smart L.B."/>
            <person name="Muchero W."/>
        </authorList>
    </citation>
    <scope>NUCLEOTIDE SEQUENCE</scope>
    <source>
        <tissue evidence="14">Shoot tip</tissue>
    </source>
</reference>
<dbReference type="FunFam" id="1.20.1540.10:FF:000019">
    <property type="entry name" value="RHOMBOID-like protein"/>
    <property type="match status" value="1"/>
</dbReference>
<keyword evidence="7 10" id="KW-0720">Serine protease</keyword>
<dbReference type="GO" id="GO:0006508">
    <property type="term" value="P:proteolysis"/>
    <property type="evidence" value="ECO:0007669"/>
    <property type="project" value="UniProtKB-KW"/>
</dbReference>
<evidence type="ECO:0000256" key="9">
    <source>
        <dbReference type="ARBA" id="ARBA00023136"/>
    </source>
</evidence>
<feature type="transmembrane region" description="Helical" evidence="10">
    <location>
        <begin position="182"/>
        <end position="203"/>
    </location>
</feature>
<reference evidence="14" key="2">
    <citation type="journal article" date="2023" name="Int. J. Mol. Sci.">
        <title>De Novo Assembly and Annotation of 11 Diverse Shrub Willow (Salix) Genomes Reveals Novel Gene Organization in Sex-Linked Regions.</title>
        <authorList>
            <person name="Hyden B."/>
            <person name="Feng K."/>
            <person name="Yates T.B."/>
            <person name="Jawdy S."/>
            <person name="Cereghino C."/>
            <person name="Smart L.B."/>
            <person name="Muchero W."/>
        </authorList>
    </citation>
    <scope>NUCLEOTIDE SEQUENCE [LARGE SCALE GENOMIC DNA]</scope>
    <source>
        <tissue evidence="14">Shoot tip</tissue>
    </source>
</reference>
<name>A0A9Q0NIR7_SALVM</name>
<feature type="domain" description="Reverse transcriptase zinc-binding" evidence="13">
    <location>
        <begin position="417"/>
        <end position="500"/>
    </location>
</feature>
<dbReference type="AlphaFoldDB" id="A0A9Q0NIR7"/>
<feature type="region of interest" description="Disordered" evidence="11">
    <location>
        <begin position="1"/>
        <end position="33"/>
    </location>
</feature>
<organism evidence="14 15">
    <name type="scientific">Salix viminalis</name>
    <name type="common">Common osier</name>
    <name type="synonym">Basket willow</name>
    <dbReference type="NCBI Taxonomy" id="40686"/>
    <lineage>
        <taxon>Eukaryota</taxon>
        <taxon>Viridiplantae</taxon>
        <taxon>Streptophyta</taxon>
        <taxon>Embryophyta</taxon>
        <taxon>Tracheophyta</taxon>
        <taxon>Spermatophyta</taxon>
        <taxon>Magnoliopsida</taxon>
        <taxon>eudicotyledons</taxon>
        <taxon>Gunneridae</taxon>
        <taxon>Pentapetalae</taxon>
        <taxon>rosids</taxon>
        <taxon>fabids</taxon>
        <taxon>Malpighiales</taxon>
        <taxon>Salicaceae</taxon>
        <taxon>Saliceae</taxon>
        <taxon>Salix</taxon>
    </lineage>
</organism>
<dbReference type="Gene3D" id="1.20.1540.10">
    <property type="entry name" value="Rhomboid-like"/>
    <property type="match status" value="1"/>
</dbReference>
<comment type="function">
    <text evidence="10">Serine protease involved in intramembrane proteolysis.</text>
</comment>
<evidence type="ECO:0000259" key="13">
    <source>
        <dbReference type="Pfam" id="PF13966"/>
    </source>
</evidence>
<evidence type="ECO:0000256" key="4">
    <source>
        <dbReference type="ARBA" id="ARBA00022670"/>
    </source>
</evidence>
<protein>
    <recommendedName>
        <fullName evidence="10">RHOMBOID-like protein</fullName>
        <ecNumber evidence="10">3.4.21.105</ecNumber>
    </recommendedName>
</protein>
<dbReference type="PANTHER" id="PTHR22936">
    <property type="entry name" value="RHOMBOID-RELATED"/>
    <property type="match status" value="1"/>
</dbReference>
<keyword evidence="4 10" id="KW-0645">Protease</keyword>
<evidence type="ECO:0000256" key="7">
    <source>
        <dbReference type="ARBA" id="ARBA00022825"/>
    </source>
</evidence>
<feature type="transmembrane region" description="Helical" evidence="10">
    <location>
        <begin position="46"/>
        <end position="65"/>
    </location>
</feature>
<dbReference type="InterPro" id="IPR035952">
    <property type="entry name" value="Rhomboid-like_sf"/>
</dbReference>
<comment type="caution">
    <text evidence="14">The sequence shown here is derived from an EMBL/GenBank/DDBJ whole genome shotgun (WGS) entry which is preliminary data.</text>
</comment>
<comment type="catalytic activity">
    <reaction evidence="1 10">
        <text>Cleaves type-1 transmembrane domains using a catalytic dyad composed of serine and histidine that are contributed by different transmembrane domains.</text>
        <dbReference type="EC" id="3.4.21.105"/>
    </reaction>
</comment>
<feature type="transmembrane region" description="Helical" evidence="10">
    <location>
        <begin position="235"/>
        <end position="253"/>
    </location>
</feature>
<dbReference type="InterPro" id="IPR022764">
    <property type="entry name" value="Peptidase_S54_rhomboid_dom"/>
</dbReference>
<evidence type="ECO:0000256" key="6">
    <source>
        <dbReference type="ARBA" id="ARBA00022801"/>
    </source>
</evidence>
<dbReference type="InterPro" id="IPR002610">
    <property type="entry name" value="Peptidase_S54_rhomboid-like"/>
</dbReference>
<feature type="transmembrane region" description="Helical" evidence="10">
    <location>
        <begin position="210"/>
        <end position="229"/>
    </location>
</feature>
<evidence type="ECO:0000256" key="5">
    <source>
        <dbReference type="ARBA" id="ARBA00022692"/>
    </source>
</evidence>
<evidence type="ECO:0000256" key="10">
    <source>
        <dbReference type="RuleBase" id="RU362115"/>
    </source>
</evidence>
<accession>A0A9Q0NIR7</accession>
<feature type="transmembrane region" description="Helical" evidence="10">
    <location>
        <begin position="125"/>
        <end position="146"/>
    </location>
</feature>
<feature type="transmembrane region" description="Helical" evidence="10">
    <location>
        <begin position="283"/>
        <end position="305"/>
    </location>
</feature>
<feature type="domain" description="Peptidase S54 rhomboid" evidence="12">
    <location>
        <begin position="116"/>
        <end position="252"/>
    </location>
</feature>
<dbReference type="Proteomes" id="UP001151529">
    <property type="component" value="Chromosome 9"/>
</dbReference>
<dbReference type="EC" id="3.4.21.105" evidence="10"/>
<dbReference type="OrthoDB" id="418595at2759"/>
<dbReference type="GO" id="GO:0016020">
    <property type="term" value="C:membrane"/>
    <property type="evidence" value="ECO:0007669"/>
    <property type="project" value="UniProtKB-SubCell"/>
</dbReference>
<evidence type="ECO:0000256" key="2">
    <source>
        <dbReference type="ARBA" id="ARBA00004141"/>
    </source>
</evidence>
<evidence type="ECO:0000259" key="12">
    <source>
        <dbReference type="Pfam" id="PF01694"/>
    </source>
</evidence>
<keyword evidence="6 10" id="KW-0378">Hydrolase</keyword>
<evidence type="ECO:0000256" key="11">
    <source>
        <dbReference type="SAM" id="MobiDB-lite"/>
    </source>
</evidence>
<evidence type="ECO:0000256" key="8">
    <source>
        <dbReference type="ARBA" id="ARBA00022989"/>
    </source>
</evidence>